<dbReference type="AlphaFoldDB" id="A0A644YQU5"/>
<evidence type="ECO:0000313" key="1">
    <source>
        <dbReference type="EMBL" id="MPM30850.1"/>
    </source>
</evidence>
<sequence length="93" mass="10232">MAFRNSQRPPVEATLTAHWVVDDQRAGYTLQIARTDPSRAAVCTVRAQAQNYEHIGDADVNVPPSDQQVVTISGTLRTVRRADAVYVEGCHLV</sequence>
<reference evidence="1" key="1">
    <citation type="submission" date="2019-08" db="EMBL/GenBank/DDBJ databases">
        <authorList>
            <person name="Kucharzyk K."/>
            <person name="Murdoch R.W."/>
            <person name="Higgins S."/>
            <person name="Loffler F."/>
        </authorList>
    </citation>
    <scope>NUCLEOTIDE SEQUENCE</scope>
</reference>
<proteinExistence type="predicted"/>
<dbReference type="InterPro" id="IPR025443">
    <property type="entry name" value="DUF4307"/>
</dbReference>
<gene>
    <name evidence="1" type="ORF">SDC9_77400</name>
</gene>
<dbReference type="EMBL" id="VSSQ01005907">
    <property type="protein sequence ID" value="MPM30850.1"/>
    <property type="molecule type" value="Genomic_DNA"/>
</dbReference>
<dbReference type="Pfam" id="PF14155">
    <property type="entry name" value="DUF4307"/>
    <property type="match status" value="1"/>
</dbReference>
<name>A0A644YQU5_9ZZZZ</name>
<comment type="caution">
    <text evidence="1">The sequence shown here is derived from an EMBL/GenBank/DDBJ whole genome shotgun (WGS) entry which is preliminary data.</text>
</comment>
<protein>
    <submittedName>
        <fullName evidence="1">Uncharacterized protein</fullName>
    </submittedName>
</protein>
<organism evidence="1">
    <name type="scientific">bioreactor metagenome</name>
    <dbReference type="NCBI Taxonomy" id="1076179"/>
    <lineage>
        <taxon>unclassified sequences</taxon>
        <taxon>metagenomes</taxon>
        <taxon>ecological metagenomes</taxon>
    </lineage>
</organism>
<accession>A0A644YQU5</accession>